<evidence type="ECO:0000259" key="3">
    <source>
        <dbReference type="SMART" id="SM00382"/>
    </source>
</evidence>
<sequence>MYEAFFNLREKPFAIEPNPRFIMLPDEHAEALATLVYAITEKEGWALLLGEAGTGKTTLIMALLRQLKDDVIAAVLTNPRLTPLDFFNMIALELGMNGPFATKGQFIAAFNQFTAQCRKRNKTILLVVDEAHSLTMEMLEELRLLGNIDDSSPKILNIFLVGQPEMAGLLRKARSSGLLQRLRRFYLLSPLNLDDTTFYVRHRISIAGGDPQLFSDRALAAVYKVTKGNPRLINTLCDAAMLLAFSKDTRQLTRQIVLEAARQEASLNWEPEEEPQVEPDFLEKEKKAAAKLQPEEYKPAEQVEPTPPTPVQEEAEISPEPKTAPQPEPAKWEYDYPAGQDQEQSWEYIPVPQEPYGDTYIDQEEVSPKPSRFKKRMFKKGGKKAARKTRPSRAEKAPRAKKSSGLLKRAIVLLALFFVISGSFAFFKVGGVSYLRYKWKVWTSDQPPGVFVPEEAPETAKARDSKQSEGVGDWGPIVEAPPETSAKGGLNG</sequence>
<dbReference type="OrthoDB" id="9779230at2"/>
<dbReference type="InterPro" id="IPR049945">
    <property type="entry name" value="AAA_22"/>
</dbReference>
<feature type="compositionally biased region" description="Basic and acidic residues" evidence="1">
    <location>
        <begin position="458"/>
        <end position="467"/>
    </location>
</feature>
<dbReference type="PANTHER" id="PTHR35894:SF1">
    <property type="entry name" value="PHOSPHORIBULOKINASE _ URIDINE KINASE FAMILY"/>
    <property type="match status" value="1"/>
</dbReference>
<feature type="compositionally biased region" description="Basic residues" evidence="1">
    <location>
        <begin position="376"/>
        <end position="391"/>
    </location>
</feature>
<dbReference type="InterPro" id="IPR052026">
    <property type="entry name" value="ExeA_AAA_ATPase_DNA-bind"/>
</dbReference>
<name>A0A0D2J4Z8_9BACT</name>
<protein>
    <submittedName>
        <fullName evidence="4">ATPase AAA</fullName>
    </submittedName>
</protein>
<reference evidence="4 5" key="1">
    <citation type="submission" date="2013-11" db="EMBL/GenBank/DDBJ databases">
        <title>Metagenomic analysis of a methanogenic consortium involved in long chain n-alkane degradation.</title>
        <authorList>
            <person name="Davidova I.A."/>
            <person name="Callaghan A.V."/>
            <person name="Wawrik B."/>
            <person name="Pruitt S."/>
            <person name="Marks C."/>
            <person name="Duncan K.E."/>
            <person name="Suflita J.M."/>
        </authorList>
    </citation>
    <scope>NUCLEOTIDE SEQUENCE [LARGE SCALE GENOMIC DNA]</scope>
    <source>
        <strain evidence="4 5">SPR</strain>
    </source>
</reference>
<gene>
    <name evidence="4" type="ORF">X474_14965</name>
</gene>
<feature type="transmembrane region" description="Helical" evidence="2">
    <location>
        <begin position="410"/>
        <end position="430"/>
    </location>
</feature>
<dbReference type="SUPFAM" id="SSF52540">
    <property type="entry name" value="P-loop containing nucleoside triphosphate hydrolases"/>
    <property type="match status" value="1"/>
</dbReference>
<feature type="region of interest" description="Disordered" evidence="1">
    <location>
        <begin position="450"/>
        <end position="492"/>
    </location>
</feature>
<dbReference type="Gene3D" id="3.40.50.300">
    <property type="entry name" value="P-loop containing nucleotide triphosphate hydrolases"/>
    <property type="match status" value="1"/>
</dbReference>
<feature type="region of interest" description="Disordered" evidence="1">
    <location>
        <begin position="286"/>
        <end position="334"/>
    </location>
</feature>
<feature type="compositionally biased region" description="Basic and acidic residues" evidence="1">
    <location>
        <begin position="286"/>
        <end position="301"/>
    </location>
</feature>
<dbReference type="InParanoid" id="A0A0D2J4Z8"/>
<dbReference type="GO" id="GO:0016887">
    <property type="term" value="F:ATP hydrolysis activity"/>
    <property type="evidence" value="ECO:0007669"/>
    <property type="project" value="InterPro"/>
</dbReference>
<evidence type="ECO:0000313" key="5">
    <source>
        <dbReference type="Proteomes" id="UP000032233"/>
    </source>
</evidence>
<dbReference type="SMART" id="SM00382">
    <property type="entry name" value="AAA"/>
    <property type="match status" value="1"/>
</dbReference>
<feature type="region of interest" description="Disordered" evidence="1">
    <location>
        <begin position="376"/>
        <end position="401"/>
    </location>
</feature>
<dbReference type="InterPro" id="IPR003593">
    <property type="entry name" value="AAA+_ATPase"/>
</dbReference>
<evidence type="ECO:0000256" key="1">
    <source>
        <dbReference type="SAM" id="MobiDB-lite"/>
    </source>
</evidence>
<keyword evidence="2" id="KW-1133">Transmembrane helix</keyword>
<proteinExistence type="predicted"/>
<organism evidence="4 5">
    <name type="scientific">Dethiosulfatarculus sandiegensis</name>
    <dbReference type="NCBI Taxonomy" id="1429043"/>
    <lineage>
        <taxon>Bacteria</taxon>
        <taxon>Pseudomonadati</taxon>
        <taxon>Thermodesulfobacteriota</taxon>
        <taxon>Desulfarculia</taxon>
        <taxon>Desulfarculales</taxon>
        <taxon>Desulfarculaceae</taxon>
        <taxon>Dethiosulfatarculus</taxon>
    </lineage>
</organism>
<evidence type="ECO:0000313" key="4">
    <source>
        <dbReference type="EMBL" id="KIX13209.1"/>
    </source>
</evidence>
<dbReference type="InterPro" id="IPR027417">
    <property type="entry name" value="P-loop_NTPase"/>
</dbReference>
<accession>A0A0D2J4Z8</accession>
<dbReference type="CDD" id="cd00009">
    <property type="entry name" value="AAA"/>
    <property type="match status" value="1"/>
</dbReference>
<dbReference type="STRING" id="1429043.X474_14965"/>
<keyword evidence="2" id="KW-0472">Membrane</keyword>
<feature type="domain" description="AAA+ ATPase" evidence="3">
    <location>
        <begin position="42"/>
        <end position="185"/>
    </location>
</feature>
<dbReference type="Proteomes" id="UP000032233">
    <property type="component" value="Unassembled WGS sequence"/>
</dbReference>
<dbReference type="Pfam" id="PF13401">
    <property type="entry name" value="AAA_22"/>
    <property type="match status" value="1"/>
</dbReference>
<dbReference type="PANTHER" id="PTHR35894">
    <property type="entry name" value="GENERAL SECRETION PATHWAY PROTEIN A-RELATED"/>
    <property type="match status" value="1"/>
</dbReference>
<comment type="caution">
    <text evidence="4">The sequence shown here is derived from an EMBL/GenBank/DDBJ whole genome shotgun (WGS) entry which is preliminary data.</text>
</comment>
<dbReference type="AlphaFoldDB" id="A0A0D2J4Z8"/>
<dbReference type="RefSeq" id="WP_052515192.1">
    <property type="nucleotide sequence ID" value="NZ_AZAC01000017.1"/>
</dbReference>
<dbReference type="EMBL" id="AZAC01000017">
    <property type="protein sequence ID" value="KIX13209.1"/>
    <property type="molecule type" value="Genomic_DNA"/>
</dbReference>
<keyword evidence="2" id="KW-0812">Transmembrane</keyword>
<keyword evidence="5" id="KW-1185">Reference proteome</keyword>
<evidence type="ECO:0000256" key="2">
    <source>
        <dbReference type="SAM" id="Phobius"/>
    </source>
</evidence>